<dbReference type="EMBL" id="AFBP01000022">
    <property type="protein sequence ID" value="EGG55760.1"/>
    <property type="molecule type" value="Genomic_DNA"/>
</dbReference>
<dbReference type="eggNOG" id="ENOG50346S2">
    <property type="taxonomic scope" value="Bacteria"/>
</dbReference>
<dbReference type="HOGENOM" id="CLU_2804096_0_0_4"/>
<organism evidence="1 2">
    <name type="scientific">Parasutterella excrementihominis YIT 11859</name>
    <dbReference type="NCBI Taxonomy" id="762966"/>
    <lineage>
        <taxon>Bacteria</taxon>
        <taxon>Pseudomonadati</taxon>
        <taxon>Pseudomonadota</taxon>
        <taxon>Betaproteobacteria</taxon>
        <taxon>Burkholderiales</taxon>
        <taxon>Sutterellaceae</taxon>
        <taxon>Parasutterella</taxon>
    </lineage>
</organism>
<evidence type="ECO:0000313" key="2">
    <source>
        <dbReference type="Proteomes" id="UP000005156"/>
    </source>
</evidence>
<dbReference type="Proteomes" id="UP000005156">
    <property type="component" value="Unassembled WGS sequence"/>
</dbReference>
<accession>F3QJB2</accession>
<sequence length="81" mass="9261">MITESSAMCVGEPALEMANSVRYTTPPVTEGVRDAKFILKPSDEPPSVYMRLRCNVCSCELRFDYFQLIKKAKAWKNNQVR</sequence>
<comment type="caution">
    <text evidence="1">The sequence shown here is derived from an EMBL/GenBank/DDBJ whole genome shotgun (WGS) entry which is preliminary data.</text>
</comment>
<reference evidence="1 2" key="1">
    <citation type="submission" date="2011-02" db="EMBL/GenBank/DDBJ databases">
        <authorList>
            <person name="Weinstock G."/>
            <person name="Sodergren E."/>
            <person name="Clifton S."/>
            <person name="Fulton L."/>
            <person name="Fulton B."/>
            <person name="Courtney L."/>
            <person name="Fronick C."/>
            <person name="Harrison M."/>
            <person name="Strong C."/>
            <person name="Farmer C."/>
            <person name="Delahaunty K."/>
            <person name="Markovic C."/>
            <person name="Hall O."/>
            <person name="Minx P."/>
            <person name="Tomlinson C."/>
            <person name="Mitreva M."/>
            <person name="Hou S."/>
            <person name="Chen J."/>
            <person name="Wollam A."/>
            <person name="Pepin K.H."/>
            <person name="Johnson M."/>
            <person name="Bhonagiri V."/>
            <person name="Zhang X."/>
            <person name="Suruliraj S."/>
            <person name="Warren W."/>
            <person name="Chinwalla A."/>
            <person name="Mardis E.R."/>
            <person name="Wilson R.K."/>
        </authorList>
    </citation>
    <scope>NUCLEOTIDE SEQUENCE [LARGE SCALE GENOMIC DNA]</scope>
    <source>
        <strain evidence="1 2">YIT 11859</strain>
    </source>
</reference>
<gene>
    <name evidence="1" type="ORF">HMPREF9439_01013</name>
</gene>
<protein>
    <submittedName>
        <fullName evidence="1">Uncharacterized protein</fullName>
    </submittedName>
</protein>
<proteinExistence type="predicted"/>
<keyword evidence="2" id="KW-1185">Reference proteome</keyword>
<dbReference type="AlphaFoldDB" id="F3QJB2"/>
<name>F3QJB2_9BURK</name>
<evidence type="ECO:0000313" key="1">
    <source>
        <dbReference type="EMBL" id="EGG55760.1"/>
    </source>
</evidence>